<dbReference type="InterPro" id="IPR011009">
    <property type="entry name" value="Kinase-like_dom_sf"/>
</dbReference>
<name>A0AAV0ZE84_VICFA</name>
<dbReference type="InterPro" id="IPR017441">
    <property type="entry name" value="Protein_kinase_ATP_BS"/>
</dbReference>
<feature type="domain" description="Protein kinase" evidence="5">
    <location>
        <begin position="109"/>
        <end position="153"/>
    </location>
</feature>
<dbReference type="PANTHER" id="PTHR46008:SF2">
    <property type="entry name" value="LEAF RUST 10 DISEASE-RESISTANCE LOCUS RECEPTOR-LIKE PROTEIN KINASE-LIKE 1.4"/>
    <property type="match status" value="1"/>
</dbReference>
<sequence>MTSTMELSFEELKLLVFNDDIHSIGNRWNWKRKVAVGVATVVLSAVSVGIAFYIYYYCRKKKNNVHAISFTALSHCASGSGSKVTEKGGRYCGVHFFTYTELEKATNNFDSTRALGDGGFGTVYFGKLRDGRLIAVKLMLTIPESPRWLFHIK</sequence>
<keyword evidence="2 3" id="KW-0067">ATP-binding</keyword>
<dbReference type="EMBL" id="OX451737">
    <property type="protein sequence ID" value="CAI8596726.1"/>
    <property type="molecule type" value="Genomic_DNA"/>
</dbReference>
<keyword evidence="4" id="KW-0472">Membrane</keyword>
<dbReference type="GO" id="GO:0005524">
    <property type="term" value="F:ATP binding"/>
    <property type="evidence" value="ECO:0007669"/>
    <property type="project" value="UniProtKB-UniRule"/>
</dbReference>
<dbReference type="PROSITE" id="PS50011">
    <property type="entry name" value="PROTEIN_KINASE_DOM"/>
    <property type="match status" value="1"/>
</dbReference>
<keyword evidence="7" id="KW-1185">Reference proteome</keyword>
<dbReference type="InterPro" id="IPR000719">
    <property type="entry name" value="Prot_kinase_dom"/>
</dbReference>
<feature type="transmembrane region" description="Helical" evidence="4">
    <location>
        <begin position="34"/>
        <end position="56"/>
    </location>
</feature>
<keyword evidence="4" id="KW-0812">Transmembrane</keyword>
<dbReference type="PROSITE" id="PS00107">
    <property type="entry name" value="PROTEIN_KINASE_ATP"/>
    <property type="match status" value="1"/>
</dbReference>
<organism evidence="6 7">
    <name type="scientific">Vicia faba</name>
    <name type="common">Broad bean</name>
    <name type="synonym">Faba vulgaris</name>
    <dbReference type="NCBI Taxonomy" id="3906"/>
    <lineage>
        <taxon>Eukaryota</taxon>
        <taxon>Viridiplantae</taxon>
        <taxon>Streptophyta</taxon>
        <taxon>Embryophyta</taxon>
        <taxon>Tracheophyta</taxon>
        <taxon>Spermatophyta</taxon>
        <taxon>Magnoliopsida</taxon>
        <taxon>eudicotyledons</taxon>
        <taxon>Gunneridae</taxon>
        <taxon>Pentapetalae</taxon>
        <taxon>rosids</taxon>
        <taxon>fabids</taxon>
        <taxon>Fabales</taxon>
        <taxon>Fabaceae</taxon>
        <taxon>Papilionoideae</taxon>
        <taxon>50 kb inversion clade</taxon>
        <taxon>NPAAA clade</taxon>
        <taxon>Hologalegina</taxon>
        <taxon>IRL clade</taxon>
        <taxon>Fabeae</taxon>
        <taxon>Vicia</taxon>
    </lineage>
</organism>
<reference evidence="6 7" key="1">
    <citation type="submission" date="2023-01" db="EMBL/GenBank/DDBJ databases">
        <authorList>
            <person name="Kreplak J."/>
        </authorList>
    </citation>
    <scope>NUCLEOTIDE SEQUENCE [LARGE SCALE GENOMIC DNA]</scope>
</reference>
<dbReference type="AlphaFoldDB" id="A0AAV0ZE84"/>
<dbReference type="Proteomes" id="UP001157006">
    <property type="component" value="Chromosome 2"/>
</dbReference>
<dbReference type="Gene3D" id="3.30.200.20">
    <property type="entry name" value="Phosphorylase Kinase, domain 1"/>
    <property type="match status" value="1"/>
</dbReference>
<gene>
    <name evidence="6" type="ORF">VFH_II048600</name>
</gene>
<evidence type="ECO:0000313" key="7">
    <source>
        <dbReference type="Proteomes" id="UP001157006"/>
    </source>
</evidence>
<evidence type="ECO:0000256" key="4">
    <source>
        <dbReference type="SAM" id="Phobius"/>
    </source>
</evidence>
<protein>
    <recommendedName>
        <fullName evidence="5">Protein kinase domain-containing protein</fullName>
    </recommendedName>
</protein>
<evidence type="ECO:0000256" key="2">
    <source>
        <dbReference type="ARBA" id="ARBA00022840"/>
    </source>
</evidence>
<keyword evidence="4" id="KW-1133">Transmembrane helix</keyword>
<accession>A0AAV0ZE84</accession>
<evidence type="ECO:0000256" key="3">
    <source>
        <dbReference type="PROSITE-ProRule" id="PRU10141"/>
    </source>
</evidence>
<feature type="binding site" evidence="3">
    <location>
        <position position="137"/>
    </location>
    <ligand>
        <name>ATP</name>
        <dbReference type="ChEBI" id="CHEBI:30616"/>
    </ligand>
</feature>
<evidence type="ECO:0000256" key="1">
    <source>
        <dbReference type="ARBA" id="ARBA00022741"/>
    </source>
</evidence>
<proteinExistence type="predicted"/>
<dbReference type="PANTHER" id="PTHR46008">
    <property type="entry name" value="LEAF RUST 10 DISEASE-RESISTANCE LOCUS RECEPTOR-LIKE PROTEIN KINASE-LIKE 1.4"/>
    <property type="match status" value="1"/>
</dbReference>
<dbReference type="SUPFAM" id="SSF56112">
    <property type="entry name" value="Protein kinase-like (PK-like)"/>
    <property type="match status" value="1"/>
</dbReference>
<keyword evidence="1 3" id="KW-0547">Nucleotide-binding</keyword>
<evidence type="ECO:0000313" key="6">
    <source>
        <dbReference type="EMBL" id="CAI8596726.1"/>
    </source>
</evidence>
<evidence type="ECO:0000259" key="5">
    <source>
        <dbReference type="PROSITE" id="PS50011"/>
    </source>
</evidence>
<dbReference type="GO" id="GO:0004672">
    <property type="term" value="F:protein kinase activity"/>
    <property type="evidence" value="ECO:0007669"/>
    <property type="project" value="InterPro"/>
</dbReference>